<organism evidence="10 11">
    <name type="scientific">Spirosoma telluris</name>
    <dbReference type="NCBI Taxonomy" id="2183553"/>
    <lineage>
        <taxon>Bacteria</taxon>
        <taxon>Pseudomonadati</taxon>
        <taxon>Bacteroidota</taxon>
        <taxon>Cytophagia</taxon>
        <taxon>Cytophagales</taxon>
        <taxon>Cytophagaceae</taxon>
        <taxon>Spirosoma</taxon>
    </lineage>
</organism>
<evidence type="ECO:0000259" key="8">
    <source>
        <dbReference type="PROSITE" id="PS50112"/>
    </source>
</evidence>
<feature type="coiled-coil region" evidence="6">
    <location>
        <begin position="444"/>
        <end position="471"/>
    </location>
</feature>
<dbReference type="Pfam" id="PF00989">
    <property type="entry name" value="PAS"/>
    <property type="match status" value="2"/>
</dbReference>
<dbReference type="Gene3D" id="3.30.450.40">
    <property type="match status" value="1"/>
</dbReference>
<dbReference type="Pfam" id="PF02518">
    <property type="entry name" value="HATPase_c"/>
    <property type="match status" value="1"/>
</dbReference>
<dbReference type="Gene3D" id="1.10.287.130">
    <property type="match status" value="1"/>
</dbReference>
<dbReference type="SUPFAM" id="SSF55785">
    <property type="entry name" value="PYP-like sensor domain (PAS domain)"/>
    <property type="match status" value="6"/>
</dbReference>
<dbReference type="SMART" id="SM00065">
    <property type="entry name" value="GAF"/>
    <property type="match status" value="1"/>
</dbReference>
<comment type="catalytic activity">
    <reaction evidence="1">
        <text>ATP + protein L-histidine = ADP + protein N-phospho-L-histidine.</text>
        <dbReference type="EC" id="2.7.13.3"/>
    </reaction>
</comment>
<comment type="caution">
    <text evidence="10">The sequence shown here is derived from an EMBL/GenBank/DDBJ whole genome shotgun (WGS) entry which is preliminary data.</text>
</comment>
<dbReference type="Gene3D" id="3.30.450.20">
    <property type="entry name" value="PAS domain"/>
    <property type="match status" value="6"/>
</dbReference>
<evidence type="ECO:0000313" key="11">
    <source>
        <dbReference type="Proteomes" id="UP000249016"/>
    </source>
</evidence>
<evidence type="ECO:0000256" key="2">
    <source>
        <dbReference type="ARBA" id="ARBA00012438"/>
    </source>
</evidence>
<dbReference type="InterPro" id="IPR036097">
    <property type="entry name" value="HisK_dim/P_sf"/>
</dbReference>
<dbReference type="InterPro" id="IPR005467">
    <property type="entry name" value="His_kinase_dom"/>
</dbReference>
<dbReference type="CDD" id="cd00082">
    <property type="entry name" value="HisKA"/>
    <property type="match status" value="1"/>
</dbReference>
<dbReference type="InterPro" id="IPR013767">
    <property type="entry name" value="PAS_fold"/>
</dbReference>
<evidence type="ECO:0000256" key="3">
    <source>
        <dbReference type="ARBA" id="ARBA00022553"/>
    </source>
</evidence>
<dbReference type="SMART" id="SM00387">
    <property type="entry name" value="HATPase_c"/>
    <property type="match status" value="1"/>
</dbReference>
<dbReference type="CDD" id="cd00075">
    <property type="entry name" value="HATPase"/>
    <property type="match status" value="1"/>
</dbReference>
<feature type="domain" description="PAC" evidence="9">
    <location>
        <begin position="808"/>
        <end position="860"/>
    </location>
</feature>
<dbReference type="GO" id="GO:0000155">
    <property type="term" value="F:phosphorelay sensor kinase activity"/>
    <property type="evidence" value="ECO:0007669"/>
    <property type="project" value="InterPro"/>
</dbReference>
<dbReference type="AlphaFoldDB" id="A0A327NU78"/>
<dbReference type="InterPro" id="IPR035965">
    <property type="entry name" value="PAS-like_dom_sf"/>
</dbReference>
<protein>
    <recommendedName>
        <fullName evidence="2">histidine kinase</fullName>
        <ecNumber evidence="2">2.7.13.3</ecNumber>
    </recommendedName>
</protein>
<dbReference type="Gene3D" id="3.30.565.10">
    <property type="entry name" value="Histidine kinase-like ATPase, C-terminal domain"/>
    <property type="match status" value="1"/>
</dbReference>
<keyword evidence="5 10" id="KW-0418">Kinase</keyword>
<keyword evidence="4" id="KW-0808">Transferase</keyword>
<dbReference type="SMART" id="SM00086">
    <property type="entry name" value="PAC"/>
    <property type="match status" value="4"/>
</dbReference>
<dbReference type="SMART" id="SM00091">
    <property type="entry name" value="PAS"/>
    <property type="match status" value="4"/>
</dbReference>
<dbReference type="NCBIfam" id="TIGR00229">
    <property type="entry name" value="sensory_box"/>
    <property type="match status" value="4"/>
</dbReference>
<proteinExistence type="predicted"/>
<dbReference type="GO" id="GO:0006355">
    <property type="term" value="P:regulation of DNA-templated transcription"/>
    <property type="evidence" value="ECO:0007669"/>
    <property type="project" value="InterPro"/>
</dbReference>
<evidence type="ECO:0000259" key="7">
    <source>
        <dbReference type="PROSITE" id="PS50109"/>
    </source>
</evidence>
<dbReference type="PROSITE" id="PS50109">
    <property type="entry name" value="HIS_KIN"/>
    <property type="match status" value="1"/>
</dbReference>
<dbReference type="InterPro" id="IPR000014">
    <property type="entry name" value="PAS"/>
</dbReference>
<gene>
    <name evidence="10" type="ORF">HMF3257_34950</name>
</gene>
<evidence type="ECO:0000256" key="4">
    <source>
        <dbReference type="ARBA" id="ARBA00022679"/>
    </source>
</evidence>
<dbReference type="SMART" id="SM00388">
    <property type="entry name" value="HisKA"/>
    <property type="match status" value="1"/>
</dbReference>
<feature type="domain" description="PAS" evidence="8">
    <location>
        <begin position="633"/>
        <end position="689"/>
    </location>
</feature>
<dbReference type="PRINTS" id="PR00344">
    <property type="entry name" value="BCTRLSENSOR"/>
</dbReference>
<dbReference type="InterPro" id="IPR036890">
    <property type="entry name" value="HATPase_C_sf"/>
</dbReference>
<evidence type="ECO:0000256" key="1">
    <source>
        <dbReference type="ARBA" id="ARBA00000085"/>
    </source>
</evidence>
<dbReference type="Pfam" id="PF01590">
    <property type="entry name" value="GAF"/>
    <property type="match status" value="1"/>
</dbReference>
<dbReference type="InterPro" id="IPR013655">
    <property type="entry name" value="PAS_fold_3"/>
</dbReference>
<dbReference type="InterPro" id="IPR003594">
    <property type="entry name" value="HATPase_dom"/>
</dbReference>
<dbReference type="SUPFAM" id="SSF55781">
    <property type="entry name" value="GAF domain-like"/>
    <property type="match status" value="1"/>
</dbReference>
<dbReference type="SUPFAM" id="SSF55874">
    <property type="entry name" value="ATPase domain of HSP90 chaperone/DNA topoisomerase II/histidine kinase"/>
    <property type="match status" value="1"/>
</dbReference>
<name>A0A327NU78_9BACT</name>
<feature type="domain" description="PAC" evidence="9">
    <location>
        <begin position="936"/>
        <end position="988"/>
    </location>
</feature>
<feature type="domain" description="PAS" evidence="8">
    <location>
        <begin position="482"/>
        <end position="520"/>
    </location>
</feature>
<dbReference type="PANTHER" id="PTHR43304">
    <property type="entry name" value="PHYTOCHROME-LIKE PROTEIN CPH1"/>
    <property type="match status" value="1"/>
</dbReference>
<dbReference type="EMBL" id="QLII01000001">
    <property type="protein sequence ID" value="RAI77999.1"/>
    <property type="molecule type" value="Genomic_DNA"/>
</dbReference>
<dbReference type="InterPro" id="IPR052162">
    <property type="entry name" value="Sensor_kinase/Photoreceptor"/>
</dbReference>
<dbReference type="EC" id="2.7.13.3" evidence="2"/>
<dbReference type="Pfam" id="PF08447">
    <property type="entry name" value="PAS_3"/>
    <property type="match status" value="2"/>
</dbReference>
<dbReference type="InterPro" id="IPR004358">
    <property type="entry name" value="Sig_transdc_His_kin-like_C"/>
</dbReference>
<evidence type="ECO:0000259" key="9">
    <source>
        <dbReference type="PROSITE" id="PS50113"/>
    </source>
</evidence>
<reference evidence="10 11" key="1">
    <citation type="submission" date="2018-06" db="EMBL/GenBank/DDBJ databases">
        <title>Spirosoma sp. HMF3257 Genome sequencing and assembly.</title>
        <authorList>
            <person name="Kang H."/>
            <person name="Cha I."/>
            <person name="Kim H."/>
            <person name="Kang J."/>
            <person name="Joh K."/>
        </authorList>
    </citation>
    <scope>NUCLEOTIDE SEQUENCE [LARGE SCALE GENOMIC DNA]</scope>
    <source>
        <strain evidence="10 11">HMF3257</strain>
    </source>
</reference>
<dbReference type="PANTHER" id="PTHR43304:SF1">
    <property type="entry name" value="PAC DOMAIN-CONTAINING PROTEIN"/>
    <property type="match status" value="1"/>
</dbReference>
<dbReference type="FunFam" id="3.30.565.10:FF:000006">
    <property type="entry name" value="Sensor histidine kinase WalK"/>
    <property type="match status" value="1"/>
</dbReference>
<keyword evidence="11" id="KW-1185">Reference proteome</keyword>
<dbReference type="InterPro" id="IPR001610">
    <property type="entry name" value="PAC"/>
</dbReference>
<keyword evidence="6" id="KW-0175">Coiled coil</keyword>
<dbReference type="InterPro" id="IPR003661">
    <property type="entry name" value="HisK_dim/P_dom"/>
</dbReference>
<dbReference type="PROSITE" id="PS50112">
    <property type="entry name" value="PAS"/>
    <property type="match status" value="3"/>
</dbReference>
<keyword evidence="3" id="KW-0597">Phosphoprotein</keyword>
<dbReference type="OrthoDB" id="9808408at2"/>
<evidence type="ECO:0000256" key="6">
    <source>
        <dbReference type="SAM" id="Coils"/>
    </source>
</evidence>
<feature type="domain" description="Histidine kinase" evidence="7">
    <location>
        <begin position="1006"/>
        <end position="1223"/>
    </location>
</feature>
<evidence type="ECO:0000256" key="5">
    <source>
        <dbReference type="ARBA" id="ARBA00022777"/>
    </source>
</evidence>
<feature type="domain" description="PAS" evidence="8">
    <location>
        <begin position="861"/>
        <end position="934"/>
    </location>
</feature>
<dbReference type="CDD" id="cd00130">
    <property type="entry name" value="PAS"/>
    <property type="match status" value="3"/>
</dbReference>
<dbReference type="InterPro" id="IPR000700">
    <property type="entry name" value="PAS-assoc_C"/>
</dbReference>
<accession>A0A327NU78</accession>
<dbReference type="Pfam" id="PF00512">
    <property type="entry name" value="HisKA"/>
    <property type="match status" value="1"/>
</dbReference>
<dbReference type="InterPro" id="IPR003018">
    <property type="entry name" value="GAF"/>
</dbReference>
<dbReference type="RefSeq" id="WP_111349246.1">
    <property type="nucleotide sequence ID" value="NZ_QLII01000001.1"/>
</dbReference>
<feature type="domain" description="PAC" evidence="9">
    <location>
        <begin position="561"/>
        <end position="613"/>
    </location>
</feature>
<dbReference type="Proteomes" id="UP000249016">
    <property type="component" value="Unassembled WGS sequence"/>
</dbReference>
<evidence type="ECO:0000313" key="10">
    <source>
        <dbReference type="EMBL" id="RAI77999.1"/>
    </source>
</evidence>
<dbReference type="PROSITE" id="PS50113">
    <property type="entry name" value="PAC"/>
    <property type="match status" value="3"/>
</dbReference>
<dbReference type="InterPro" id="IPR029016">
    <property type="entry name" value="GAF-like_dom_sf"/>
</dbReference>
<sequence>MSTTFLNETLKAQQLESFQEVIPVAVLHCQPVIQHNQVVDFRYVWGNRMALQMSALSPTEFGQMTMLRLFPSFVDSGIFSRYVQVWETGDTVRFERQHPIGDLIHWVDVSVSKKFDGLVITAVDITGSKHAQQALERQTQLLQNIVKQLPAGLVLFHPIRNQGGEIIDFYYGLSNPVNDHTLGFSAGQLANRNLLEMYPSARTQGTFGRLKEVLQTGISKHYETQYQDDGVDLWLDGHMAKVDEGVLLIYLDITPLKRQQQALLEQASLLLQKNEQLHQSNEALARTNQRLQGLQAIERALLNQSLTGQEPQAAALRHARLLIPCERLVVYQFDDATNMAQARSWLVGGEMAIRTGSQLPIQLFTIEPLLSAQPMVIDILQGITPGIPPELGLYERGYRSMVIVPLFSQQQYIGAFVLIAHKPYFFTADYLQIAQEVGSQLAIVLRQQQLNQQLQQHTEQLEKRVQERTLEIWQLSTLQNAILKHAGQAIISTDIQGVILSANPASEKLLGYQVDELIGRYAQAEPGPPDNPIPILSYPPQGAARSPTDAFITALATHGHYYGECIAIGKDGQRIHILLASSVLQDEQGALIGYVGIATDITALKTAEIKLLQKNQEQNTFFDVALDMHCISDSQGNFLKTNPAFQIALGYSEAELMAIPFLQLFHPDEQKFVYRQLLSPILHQPVQNNINQMRRKDGTYRIIEWNAIGIDQLVYGSARDITERQRDEAQLRSLNQRLELATQAAGQGIWENDLIKDTLIWDDRLWQLYGLEPRPNGWNFKEFIKLIHPDDMAAFLEHSHQGIAGNKLSTINRIIRPDGLIRFIETNGLLIHDQQGRPIRSIGVAWDVTERKLAEEALRESEQRFHEIAENVDEVFWIHSADTFQLLYINPAYERVFGIVSPNDTSGTNSFLDTILEEDRPHVLIEFDKYQKGQKVTVQCRVKGSHKTIRWLQIRTFIMSNNQGVPMRYIGIANDITSQKEKELVLQQSLEREQELNQLKSQFVSTASHEFRTPLTTIQTSVDLINLYLDQPQTTATPFIQQYLGLIREQIQTINGLLSDLLSIGKIEAGKIAFQPDWGDVLILCQQIVDSHFSHEPDGRTVRISVEERPYRTYFDKKLISQVLANLLSNAFKFSKNDPQLNIRFQESELVIQVIDTGIGIPESDLPSLFQTFFRARNTATISGTGLGLVIARQYVELHGGKLTVQSEENKGTTFTIVLPNEPIDPSSS</sequence>
<dbReference type="SUPFAM" id="SSF47384">
    <property type="entry name" value="Homodimeric domain of signal transducing histidine kinase"/>
    <property type="match status" value="1"/>
</dbReference>
<dbReference type="Gene3D" id="2.10.70.100">
    <property type="match status" value="1"/>
</dbReference>